<evidence type="ECO:0008006" key="3">
    <source>
        <dbReference type="Google" id="ProtNLM"/>
    </source>
</evidence>
<dbReference type="EMBL" id="QGKX02001290">
    <property type="protein sequence ID" value="KAF3541088.1"/>
    <property type="molecule type" value="Genomic_DNA"/>
</dbReference>
<protein>
    <recommendedName>
        <fullName evidence="3">DUF223 domain-containing protein</fullName>
    </recommendedName>
</protein>
<dbReference type="Proteomes" id="UP000712600">
    <property type="component" value="Unassembled WGS sequence"/>
</dbReference>
<dbReference type="AlphaFoldDB" id="A0A8S9QQW6"/>
<organism evidence="1 2">
    <name type="scientific">Brassica cretica</name>
    <name type="common">Mustard</name>
    <dbReference type="NCBI Taxonomy" id="69181"/>
    <lineage>
        <taxon>Eukaryota</taxon>
        <taxon>Viridiplantae</taxon>
        <taxon>Streptophyta</taxon>
        <taxon>Embryophyta</taxon>
        <taxon>Tracheophyta</taxon>
        <taxon>Spermatophyta</taxon>
        <taxon>Magnoliopsida</taxon>
        <taxon>eudicotyledons</taxon>
        <taxon>Gunneridae</taxon>
        <taxon>Pentapetalae</taxon>
        <taxon>rosids</taxon>
        <taxon>malvids</taxon>
        <taxon>Brassicales</taxon>
        <taxon>Brassicaceae</taxon>
        <taxon>Brassiceae</taxon>
        <taxon>Brassica</taxon>
    </lineage>
</organism>
<sequence length="242" mass="28040">MPSLKVGSIVKVDRFEVFRCSSMYKITDHPFLIRFISLTIIDEVITDVVEQIRSVQGYGLTKETTRVVIRLLIDPFKTPLWWVAQASKRVRHLAPSWSLRLSKVVDEKLSSERVPHLALRRRSRRILILFIRRVTCAPRFTPSLWFLKMVDDDVGVRAGDEGRCNASLFLRFFWSGCRRSLILPAHIARSGGLLAQITLSISFFIPNASKYLQELQWTLQHLIKTYAMRKEPKECKIPNLDD</sequence>
<accession>A0A8S9QQW6</accession>
<reference evidence="1" key="1">
    <citation type="submission" date="2019-12" db="EMBL/GenBank/DDBJ databases">
        <title>Genome sequencing and annotation of Brassica cretica.</title>
        <authorList>
            <person name="Studholme D.J."/>
            <person name="Sarris P."/>
        </authorList>
    </citation>
    <scope>NUCLEOTIDE SEQUENCE</scope>
    <source>
        <strain evidence="1">PFS-109/04</strain>
        <tissue evidence="1">Leaf</tissue>
    </source>
</reference>
<name>A0A8S9QQW6_BRACR</name>
<proteinExistence type="predicted"/>
<gene>
    <name evidence="1" type="ORF">F2Q69_00020567</name>
</gene>
<evidence type="ECO:0000313" key="1">
    <source>
        <dbReference type="EMBL" id="KAF3541088.1"/>
    </source>
</evidence>
<comment type="caution">
    <text evidence="1">The sequence shown here is derived from an EMBL/GenBank/DDBJ whole genome shotgun (WGS) entry which is preliminary data.</text>
</comment>
<evidence type="ECO:0000313" key="2">
    <source>
        <dbReference type="Proteomes" id="UP000712600"/>
    </source>
</evidence>